<organism evidence="2 3">
    <name type="scientific">Sphingomonas jinjuensis</name>
    <dbReference type="NCBI Taxonomy" id="535907"/>
    <lineage>
        <taxon>Bacteria</taxon>
        <taxon>Pseudomonadati</taxon>
        <taxon>Pseudomonadota</taxon>
        <taxon>Alphaproteobacteria</taxon>
        <taxon>Sphingomonadales</taxon>
        <taxon>Sphingomonadaceae</taxon>
        <taxon>Sphingomonas</taxon>
    </lineage>
</organism>
<reference evidence="2 3" key="1">
    <citation type="submission" date="2020-08" db="EMBL/GenBank/DDBJ databases">
        <title>Genomic Encyclopedia of Type Strains, Phase IV (KMG-IV): sequencing the most valuable type-strain genomes for metagenomic binning, comparative biology and taxonomic classification.</title>
        <authorList>
            <person name="Goeker M."/>
        </authorList>
    </citation>
    <scope>NUCLEOTIDE SEQUENCE [LARGE SCALE GENOMIC DNA]</scope>
    <source>
        <strain evidence="2 3">YC6723</strain>
    </source>
</reference>
<keyword evidence="3" id="KW-1185">Reference proteome</keyword>
<sequence length="126" mass="14260">MNRTAGDGPGTSTRHASSSSDYDHVGRRLRTLEQCALHKRTLRLTCPECGHIRVLDAVSLWWLFHRRGWEDTLPAVCGRLHCAACRTRDGLKARPRITVGRDPPTGEPLPYPDAATWKRLVSRYRS</sequence>
<protein>
    <submittedName>
        <fullName evidence="2">Uncharacterized protein</fullName>
    </submittedName>
</protein>
<dbReference type="AlphaFoldDB" id="A0A840F2L9"/>
<proteinExistence type="predicted"/>
<evidence type="ECO:0000256" key="1">
    <source>
        <dbReference type="SAM" id="MobiDB-lite"/>
    </source>
</evidence>
<name>A0A840F2L9_9SPHN</name>
<feature type="region of interest" description="Disordered" evidence="1">
    <location>
        <begin position="1"/>
        <end position="23"/>
    </location>
</feature>
<dbReference type="RefSeq" id="WP_183983260.1">
    <property type="nucleotide sequence ID" value="NZ_JACIEV010000003.1"/>
</dbReference>
<gene>
    <name evidence="2" type="ORF">GGQ80_001495</name>
</gene>
<evidence type="ECO:0000313" key="2">
    <source>
        <dbReference type="EMBL" id="MBB4153593.1"/>
    </source>
</evidence>
<accession>A0A840F2L9</accession>
<evidence type="ECO:0000313" key="3">
    <source>
        <dbReference type="Proteomes" id="UP000529795"/>
    </source>
</evidence>
<feature type="compositionally biased region" description="Polar residues" evidence="1">
    <location>
        <begin position="10"/>
        <end position="20"/>
    </location>
</feature>
<dbReference type="Proteomes" id="UP000529795">
    <property type="component" value="Unassembled WGS sequence"/>
</dbReference>
<dbReference type="EMBL" id="JACIEV010000003">
    <property type="protein sequence ID" value="MBB4153593.1"/>
    <property type="molecule type" value="Genomic_DNA"/>
</dbReference>
<comment type="caution">
    <text evidence="2">The sequence shown here is derived from an EMBL/GenBank/DDBJ whole genome shotgun (WGS) entry which is preliminary data.</text>
</comment>